<keyword evidence="3" id="KW-1185">Reference proteome</keyword>
<dbReference type="EMBL" id="RWIU01000002">
    <property type="protein sequence ID" value="RSK44713.1"/>
    <property type="molecule type" value="Genomic_DNA"/>
</dbReference>
<dbReference type="Proteomes" id="UP000270291">
    <property type="component" value="Unassembled WGS sequence"/>
</dbReference>
<feature type="compositionally biased region" description="Pro residues" evidence="1">
    <location>
        <begin position="35"/>
        <end position="49"/>
    </location>
</feature>
<feature type="region of interest" description="Disordered" evidence="1">
    <location>
        <begin position="1"/>
        <end position="50"/>
    </location>
</feature>
<name>A0A3R9NDJ4_9BACT</name>
<dbReference type="RefSeq" id="WP_125436865.1">
    <property type="nucleotide sequence ID" value="NZ_RWIU01000002.1"/>
</dbReference>
<gene>
    <name evidence="2" type="ORF">EI293_09385</name>
</gene>
<evidence type="ECO:0000313" key="2">
    <source>
        <dbReference type="EMBL" id="RSK44713.1"/>
    </source>
</evidence>
<organism evidence="2 3">
    <name type="scientific">Hymenobacter perfusus</name>
    <dbReference type="NCBI Taxonomy" id="1236770"/>
    <lineage>
        <taxon>Bacteria</taxon>
        <taxon>Pseudomonadati</taxon>
        <taxon>Bacteroidota</taxon>
        <taxon>Cytophagia</taxon>
        <taxon>Cytophagales</taxon>
        <taxon>Hymenobacteraceae</taxon>
        <taxon>Hymenobacter</taxon>
    </lineage>
</organism>
<dbReference type="AlphaFoldDB" id="A0A3R9NDJ4"/>
<accession>A0A3R9NDJ4</accession>
<protein>
    <submittedName>
        <fullName evidence="2">Uncharacterized protein</fullName>
    </submittedName>
</protein>
<evidence type="ECO:0000313" key="3">
    <source>
        <dbReference type="Proteomes" id="UP000270291"/>
    </source>
</evidence>
<proteinExistence type="predicted"/>
<sequence length="99" mass="10802">MDKKTIRPIGFNRMDPDPNGTGDGWRLDVEEPNADEPPPGPPPRQPKAPPVYVGTSVGLEILAAYDLFALTPLSQLEQQLLQVVAGLEQELDTRASRPT</sequence>
<reference evidence="2 3" key="1">
    <citation type="submission" date="2018-12" db="EMBL/GenBank/DDBJ databases">
        <authorList>
            <person name="Feng G."/>
            <person name="Zhu H."/>
        </authorList>
    </citation>
    <scope>NUCLEOTIDE SEQUENCE [LARGE SCALE GENOMIC DNA]</scope>
    <source>
        <strain evidence="2 3">LMG 26000</strain>
    </source>
</reference>
<comment type="caution">
    <text evidence="2">The sequence shown here is derived from an EMBL/GenBank/DDBJ whole genome shotgun (WGS) entry which is preliminary data.</text>
</comment>
<evidence type="ECO:0000256" key="1">
    <source>
        <dbReference type="SAM" id="MobiDB-lite"/>
    </source>
</evidence>
<dbReference type="OrthoDB" id="886608at2"/>